<dbReference type="GO" id="GO:0006508">
    <property type="term" value="P:proteolysis"/>
    <property type="evidence" value="ECO:0007669"/>
    <property type="project" value="UniProtKB-KW"/>
</dbReference>
<evidence type="ECO:0000313" key="1">
    <source>
        <dbReference type="EMBL" id="APT89763.1"/>
    </source>
</evidence>
<dbReference type="InterPro" id="IPR011664">
    <property type="entry name" value="Abi_system_AbiD/AbiF-like"/>
</dbReference>
<dbReference type="KEGG" id="csph:CSPHI_00040"/>
<dbReference type="EMBL" id="CP009248">
    <property type="protein sequence ID" value="APT89763.1"/>
    <property type="molecule type" value="Genomic_DNA"/>
</dbReference>
<sequence length="322" mass="37288">MALPGKPACTIDEHVRRLSARGMAVDDALARQWFSYVSYYRLSAYWYTARQEDENGGKTDRFTAGTRFSDCVRLYEADRKLRTLVHDGMERIEIALRCRVGETLSFRDPLFYRHSANFRDDFSHGDWLDNARKRVRRARRNNAAIRHYQNNYNSRFPFWVLAEVLDFSDISRLFEGLVVEDQREIASALGLNIVFSELGRRQKDRFGKAHPLTRWLEQLTIVRNISAHHGRLWNRKLMPVSTVAFRTMPNFHCLPPEQSERIFGSLTMMAFLLSRVSPGTTWPTKVGTLIDGEFLENPLVRPGAMGLPVQWDSAAWVRQATS</sequence>
<reference evidence="1 2" key="1">
    <citation type="submission" date="2014-08" db="EMBL/GenBank/DDBJ databases">
        <title>Complete genome sequence of Corynebacterium sphenisci CECT 5990(T) (=DSM 44792(T)), isolated from healthy wild penguins.</title>
        <authorList>
            <person name="Ruckert C."/>
            <person name="Albersmeier A."/>
            <person name="Winkler A."/>
            <person name="Kalinowski J."/>
        </authorList>
    </citation>
    <scope>NUCLEOTIDE SEQUENCE [LARGE SCALE GENOMIC DNA]</scope>
    <source>
        <strain evidence="1 2">DSM 44792</strain>
    </source>
</reference>
<protein>
    <submittedName>
        <fullName evidence="1">CAAX protease</fullName>
    </submittedName>
</protein>
<keyword evidence="1" id="KW-0378">Hydrolase</keyword>
<dbReference type="Pfam" id="PF07751">
    <property type="entry name" value="Abi_2"/>
    <property type="match status" value="1"/>
</dbReference>
<dbReference type="AlphaFoldDB" id="A0A1L7CVA0"/>
<keyword evidence="2" id="KW-1185">Reference proteome</keyword>
<accession>A0A1L7CVA0</accession>
<organism evidence="1 2">
    <name type="scientific">Corynebacterium sphenisci DSM 44792</name>
    <dbReference type="NCBI Taxonomy" id="1437874"/>
    <lineage>
        <taxon>Bacteria</taxon>
        <taxon>Bacillati</taxon>
        <taxon>Actinomycetota</taxon>
        <taxon>Actinomycetes</taxon>
        <taxon>Mycobacteriales</taxon>
        <taxon>Corynebacteriaceae</taxon>
        <taxon>Corynebacterium</taxon>
    </lineage>
</organism>
<name>A0A1L7CVA0_9CORY</name>
<proteinExistence type="predicted"/>
<dbReference type="OrthoDB" id="5363652at2"/>
<dbReference type="GO" id="GO:0008233">
    <property type="term" value="F:peptidase activity"/>
    <property type="evidence" value="ECO:0007669"/>
    <property type="project" value="UniProtKB-KW"/>
</dbReference>
<gene>
    <name evidence="1" type="ORF">CSPHI_00040</name>
</gene>
<keyword evidence="1" id="KW-0645">Protease</keyword>
<evidence type="ECO:0000313" key="2">
    <source>
        <dbReference type="Proteomes" id="UP000185469"/>
    </source>
</evidence>
<dbReference type="Proteomes" id="UP000185469">
    <property type="component" value="Chromosome"/>
</dbReference>
<dbReference type="STRING" id="1437874.CSPHI_00040"/>